<proteinExistence type="predicted"/>
<dbReference type="Pfam" id="PF01554">
    <property type="entry name" value="MatE"/>
    <property type="match status" value="2"/>
</dbReference>
<feature type="transmembrane region" description="Helical" evidence="2">
    <location>
        <begin position="317"/>
        <end position="340"/>
    </location>
</feature>
<evidence type="ECO:0000313" key="4">
    <source>
        <dbReference type="Proteomes" id="UP000672602"/>
    </source>
</evidence>
<dbReference type="NCBIfam" id="TIGR00797">
    <property type="entry name" value="matE"/>
    <property type="match status" value="1"/>
</dbReference>
<feature type="transmembrane region" description="Helical" evidence="2">
    <location>
        <begin position="197"/>
        <end position="217"/>
    </location>
</feature>
<feature type="transmembrane region" description="Helical" evidence="2">
    <location>
        <begin position="245"/>
        <end position="269"/>
    </location>
</feature>
<dbReference type="AlphaFoldDB" id="A0A8J7V3A5"/>
<dbReference type="InterPro" id="IPR002528">
    <property type="entry name" value="MATE_fam"/>
</dbReference>
<evidence type="ECO:0000313" key="3">
    <source>
        <dbReference type="EMBL" id="MBP5858026.1"/>
    </source>
</evidence>
<dbReference type="PANTHER" id="PTHR43298">
    <property type="entry name" value="MULTIDRUG RESISTANCE PROTEIN NORM-RELATED"/>
    <property type="match status" value="1"/>
</dbReference>
<keyword evidence="2" id="KW-1133">Transmembrane helix</keyword>
<feature type="transmembrane region" description="Helical" evidence="2">
    <location>
        <begin position="162"/>
        <end position="182"/>
    </location>
</feature>
<sequence>MSRWLLDRFTRHSSELVRLAAPVIVSRAGALMLTTVDIAMLGRVSAEAVGHYTLGTSPFIILMVIGIGLQQGVLVATSQHRGRERWGETGQVWRRGLPYAVLCGLVGFALTTQGDHYFALTGQDLDLIGPSASVTFWQGLGLVPMMLYIATAFFLEGLGRPVPVLVAIWGANLLNLVLNLWLIEGGLGLPALGADGAAIATTVARAAMAGALILYVWRLSDHGALGVRLRPNPGWFSGGRRDRRYGYAAGLSLGFETGAFGVLALFAGWLGPQALAVYGIANALLAMLFMAALGIATATGVRVGVAHGRGDGPDRALAGWVGFAWTMLAMGLFAVILHVLPGEVAAIYTNDPFLAVASVPAILLVGWLVCADGGQVLVANALRAADDPWVPSIMAFFSYFVVMIPLGWYLGIRLERGVEGLYEGILIASVINAAILTLRWGWISLRGVRAAPPPLTGGPPTRH</sequence>
<feature type="transmembrane region" description="Helical" evidence="2">
    <location>
        <begin position="275"/>
        <end position="296"/>
    </location>
</feature>
<protein>
    <submittedName>
        <fullName evidence="3">MATE family efflux transporter</fullName>
    </submittedName>
</protein>
<dbReference type="RefSeq" id="WP_210682610.1">
    <property type="nucleotide sequence ID" value="NZ_JAGMWN010000006.1"/>
</dbReference>
<name>A0A8J7V3A5_9PROT</name>
<organism evidence="3 4">
    <name type="scientific">Marivibrio halodurans</name>
    <dbReference type="NCBI Taxonomy" id="2039722"/>
    <lineage>
        <taxon>Bacteria</taxon>
        <taxon>Pseudomonadati</taxon>
        <taxon>Pseudomonadota</taxon>
        <taxon>Alphaproteobacteria</taxon>
        <taxon>Rhodospirillales</taxon>
        <taxon>Rhodospirillaceae</taxon>
        <taxon>Marivibrio</taxon>
    </lineage>
</organism>
<dbReference type="EMBL" id="JAGMWN010000006">
    <property type="protein sequence ID" value="MBP5858026.1"/>
    <property type="molecule type" value="Genomic_DNA"/>
</dbReference>
<accession>A0A8J7V3A5</accession>
<reference evidence="3" key="1">
    <citation type="submission" date="2021-04" db="EMBL/GenBank/DDBJ databases">
        <authorList>
            <person name="Zhang D.-C."/>
        </authorList>
    </citation>
    <scope>NUCLEOTIDE SEQUENCE</scope>
    <source>
        <strain evidence="3">CGMCC 1.15697</strain>
    </source>
</reference>
<feature type="transmembrane region" description="Helical" evidence="2">
    <location>
        <begin position="97"/>
        <end position="114"/>
    </location>
</feature>
<feature type="transmembrane region" description="Helical" evidence="2">
    <location>
        <begin position="424"/>
        <end position="442"/>
    </location>
</feature>
<keyword evidence="1" id="KW-0813">Transport</keyword>
<keyword evidence="4" id="KW-1185">Reference proteome</keyword>
<dbReference type="PANTHER" id="PTHR43298:SF2">
    <property type="entry name" value="FMN_FAD EXPORTER YEEO-RELATED"/>
    <property type="match status" value="1"/>
</dbReference>
<keyword evidence="2" id="KW-0812">Transmembrane</keyword>
<keyword evidence="2" id="KW-0472">Membrane</keyword>
<feature type="transmembrane region" description="Helical" evidence="2">
    <location>
        <begin position="54"/>
        <end position="76"/>
    </location>
</feature>
<dbReference type="GO" id="GO:0015297">
    <property type="term" value="F:antiporter activity"/>
    <property type="evidence" value="ECO:0007669"/>
    <property type="project" value="InterPro"/>
</dbReference>
<feature type="transmembrane region" description="Helical" evidence="2">
    <location>
        <begin position="20"/>
        <end position="42"/>
    </location>
</feature>
<dbReference type="GO" id="GO:0042910">
    <property type="term" value="F:xenobiotic transmembrane transporter activity"/>
    <property type="evidence" value="ECO:0007669"/>
    <property type="project" value="InterPro"/>
</dbReference>
<feature type="transmembrane region" description="Helical" evidence="2">
    <location>
        <begin position="352"/>
        <end position="371"/>
    </location>
</feature>
<feature type="transmembrane region" description="Helical" evidence="2">
    <location>
        <begin position="392"/>
        <end position="412"/>
    </location>
</feature>
<evidence type="ECO:0000256" key="1">
    <source>
        <dbReference type="ARBA" id="ARBA00022448"/>
    </source>
</evidence>
<gene>
    <name evidence="3" type="ORF">KAJ83_13490</name>
</gene>
<dbReference type="Proteomes" id="UP000672602">
    <property type="component" value="Unassembled WGS sequence"/>
</dbReference>
<dbReference type="InterPro" id="IPR050222">
    <property type="entry name" value="MATE_MdtK"/>
</dbReference>
<evidence type="ECO:0000256" key="2">
    <source>
        <dbReference type="SAM" id="Phobius"/>
    </source>
</evidence>
<feature type="transmembrane region" description="Helical" evidence="2">
    <location>
        <begin position="134"/>
        <end position="155"/>
    </location>
</feature>
<dbReference type="GO" id="GO:0005886">
    <property type="term" value="C:plasma membrane"/>
    <property type="evidence" value="ECO:0007669"/>
    <property type="project" value="TreeGrafter"/>
</dbReference>
<comment type="caution">
    <text evidence="3">The sequence shown here is derived from an EMBL/GenBank/DDBJ whole genome shotgun (WGS) entry which is preliminary data.</text>
</comment>